<dbReference type="Gene3D" id="3.30.160.250">
    <property type="match status" value="1"/>
</dbReference>
<name>A0ABS1CMJ7_9GAMM</name>
<accession>A0ABS1CMJ7</accession>
<reference evidence="1 2" key="1">
    <citation type="journal article" date="2020" name="Microorganisms">
        <title>Osmotic Adaptation and Compatible Solute Biosynthesis of Phototrophic Bacteria as Revealed from Genome Analyses.</title>
        <authorList>
            <person name="Imhoff J.F."/>
            <person name="Rahn T."/>
            <person name="Kunzel S."/>
            <person name="Keller A."/>
            <person name="Neulinger S.C."/>
        </authorList>
    </citation>
    <scope>NUCLEOTIDE SEQUENCE [LARGE SCALE GENOMIC DNA]</scope>
    <source>
        <strain evidence="1 2">DSM 6210</strain>
    </source>
</reference>
<keyword evidence="2" id="KW-1185">Reference proteome</keyword>
<evidence type="ECO:0008006" key="3">
    <source>
        <dbReference type="Google" id="ProtNLM"/>
    </source>
</evidence>
<dbReference type="Proteomes" id="UP000748752">
    <property type="component" value="Unassembled WGS sequence"/>
</dbReference>
<dbReference type="SUPFAM" id="SSF47413">
    <property type="entry name" value="lambda repressor-like DNA-binding domains"/>
    <property type="match status" value="1"/>
</dbReference>
<dbReference type="EMBL" id="NRRV01000069">
    <property type="protein sequence ID" value="MBK1633154.1"/>
    <property type="molecule type" value="Genomic_DNA"/>
</dbReference>
<dbReference type="RefSeq" id="WP_200241172.1">
    <property type="nucleotide sequence ID" value="NZ_NRRV01000069.1"/>
</dbReference>
<evidence type="ECO:0000313" key="1">
    <source>
        <dbReference type="EMBL" id="MBK1633154.1"/>
    </source>
</evidence>
<dbReference type="SUPFAM" id="SSF143100">
    <property type="entry name" value="TTHA1013/TTHA0281-like"/>
    <property type="match status" value="1"/>
</dbReference>
<sequence>MQSFVYPVALAEDPQGGSIVTCRDLPEVITQGDTREDALEAAEGALQAATEMRIQDDEDIPAASEAQRGEVLVAVPIGTAMKAALYLAMREQGVNKSELARRLGVDEKEARRMLDPKHSTKIPALERALHLLGKRPELRIC</sequence>
<protein>
    <recommendedName>
        <fullName evidence="3">Type II toxin-antitoxin system HicB family antitoxin</fullName>
    </recommendedName>
</protein>
<comment type="caution">
    <text evidence="1">The sequence shown here is derived from an EMBL/GenBank/DDBJ whole genome shotgun (WGS) entry which is preliminary data.</text>
</comment>
<gene>
    <name evidence="1" type="ORF">CKO31_20845</name>
</gene>
<proteinExistence type="predicted"/>
<dbReference type="InterPro" id="IPR010982">
    <property type="entry name" value="Lambda_DNA-bd_dom_sf"/>
</dbReference>
<organism evidence="1 2">
    <name type="scientific">Thiohalocapsa halophila</name>
    <dbReference type="NCBI Taxonomy" id="69359"/>
    <lineage>
        <taxon>Bacteria</taxon>
        <taxon>Pseudomonadati</taxon>
        <taxon>Pseudomonadota</taxon>
        <taxon>Gammaproteobacteria</taxon>
        <taxon>Chromatiales</taxon>
        <taxon>Chromatiaceae</taxon>
        <taxon>Thiohalocapsa</taxon>
    </lineage>
</organism>
<dbReference type="InterPro" id="IPR035069">
    <property type="entry name" value="TTHA1013/TTHA0281-like"/>
</dbReference>
<evidence type="ECO:0000313" key="2">
    <source>
        <dbReference type="Proteomes" id="UP000748752"/>
    </source>
</evidence>